<evidence type="ECO:0008006" key="3">
    <source>
        <dbReference type="Google" id="ProtNLM"/>
    </source>
</evidence>
<organism evidence="1 2">
    <name type="scientific">Stieleria marina</name>
    <dbReference type="NCBI Taxonomy" id="1930275"/>
    <lineage>
        <taxon>Bacteria</taxon>
        <taxon>Pseudomonadati</taxon>
        <taxon>Planctomycetota</taxon>
        <taxon>Planctomycetia</taxon>
        <taxon>Pirellulales</taxon>
        <taxon>Pirellulaceae</taxon>
        <taxon>Stieleria</taxon>
    </lineage>
</organism>
<dbReference type="Proteomes" id="UP000319817">
    <property type="component" value="Chromosome"/>
</dbReference>
<dbReference type="EMBL" id="CP036526">
    <property type="protein sequence ID" value="QDT08522.1"/>
    <property type="molecule type" value="Genomic_DNA"/>
</dbReference>
<dbReference type="PROSITE" id="PS51257">
    <property type="entry name" value="PROKAR_LIPOPROTEIN"/>
    <property type="match status" value="1"/>
</dbReference>
<protein>
    <recommendedName>
        <fullName evidence="3">Polysaccharide biosynthesis/export protein</fullName>
    </recommendedName>
</protein>
<keyword evidence="2" id="KW-1185">Reference proteome</keyword>
<accession>A0A517NN15</accession>
<gene>
    <name evidence="1" type="ORF">K239x_04610</name>
</gene>
<sequence length="175" mass="18905">MTKYKDIQPAITVLGAVICVMLTGCTGLRLPKFAGSDQGSEYVGVDPSVLSDGAVNEKNYYAVRQALKQNAIVLNVQGDSDPVRILPLPSEGESVLVSDLLRQSGVLKSIGAVDVVVFRHLPPSPTGLRLPVRMNGSHEEVRPETDYALRPGDRIQVSRYTNDMVQSLLSKAMGL</sequence>
<evidence type="ECO:0000313" key="2">
    <source>
        <dbReference type="Proteomes" id="UP000319817"/>
    </source>
</evidence>
<evidence type="ECO:0000313" key="1">
    <source>
        <dbReference type="EMBL" id="QDT08522.1"/>
    </source>
</evidence>
<dbReference type="RefSeq" id="WP_145416050.1">
    <property type="nucleotide sequence ID" value="NZ_CP036526.1"/>
</dbReference>
<dbReference type="OrthoDB" id="269097at2"/>
<dbReference type="AlphaFoldDB" id="A0A517NN15"/>
<proteinExistence type="predicted"/>
<reference evidence="1 2" key="1">
    <citation type="submission" date="2019-02" db="EMBL/GenBank/DDBJ databases">
        <title>Deep-cultivation of Planctomycetes and their phenomic and genomic characterization uncovers novel biology.</title>
        <authorList>
            <person name="Wiegand S."/>
            <person name="Jogler M."/>
            <person name="Boedeker C."/>
            <person name="Pinto D."/>
            <person name="Vollmers J."/>
            <person name="Rivas-Marin E."/>
            <person name="Kohn T."/>
            <person name="Peeters S.H."/>
            <person name="Heuer A."/>
            <person name="Rast P."/>
            <person name="Oberbeckmann S."/>
            <person name="Bunk B."/>
            <person name="Jeske O."/>
            <person name="Meyerdierks A."/>
            <person name="Storesund J.E."/>
            <person name="Kallscheuer N."/>
            <person name="Luecker S."/>
            <person name="Lage O.M."/>
            <person name="Pohl T."/>
            <person name="Merkel B.J."/>
            <person name="Hornburger P."/>
            <person name="Mueller R.-W."/>
            <person name="Bruemmer F."/>
            <person name="Labrenz M."/>
            <person name="Spormann A.M."/>
            <person name="Op den Camp H."/>
            <person name="Overmann J."/>
            <person name="Amann R."/>
            <person name="Jetten M.S.M."/>
            <person name="Mascher T."/>
            <person name="Medema M.H."/>
            <person name="Devos D.P."/>
            <person name="Kaster A.-K."/>
            <person name="Ovreas L."/>
            <person name="Rohde M."/>
            <person name="Galperin M.Y."/>
            <person name="Jogler C."/>
        </authorList>
    </citation>
    <scope>NUCLEOTIDE SEQUENCE [LARGE SCALE GENOMIC DNA]</scope>
    <source>
        <strain evidence="1 2">K23_9</strain>
    </source>
</reference>
<name>A0A517NN15_9BACT</name>